<evidence type="ECO:0000256" key="3">
    <source>
        <dbReference type="ARBA" id="ARBA00022603"/>
    </source>
</evidence>
<evidence type="ECO:0000259" key="7">
    <source>
        <dbReference type="Pfam" id="PF00590"/>
    </source>
</evidence>
<dbReference type="Proteomes" id="UP000886748">
    <property type="component" value="Unassembled WGS sequence"/>
</dbReference>
<comment type="caution">
    <text evidence="8">The sequence shown here is derived from an EMBL/GenBank/DDBJ whole genome shotgun (WGS) entry which is preliminary data.</text>
</comment>
<evidence type="ECO:0000256" key="2">
    <source>
        <dbReference type="ARBA" id="ARBA00022552"/>
    </source>
</evidence>
<organism evidence="8 9">
    <name type="scientific">Candidatus Limenecus avicola</name>
    <dbReference type="NCBI Taxonomy" id="2840847"/>
    <lineage>
        <taxon>Bacteria</taxon>
        <taxon>Bacillati</taxon>
        <taxon>Bacillota</taxon>
        <taxon>Clostridia</taxon>
        <taxon>Eubacteriales</taxon>
        <taxon>Clostridiaceae</taxon>
        <taxon>Clostridiaceae incertae sedis</taxon>
        <taxon>Candidatus Limenecus</taxon>
    </lineage>
</organism>
<dbReference type="InterPro" id="IPR014776">
    <property type="entry name" value="4pyrrole_Mease_sub2"/>
</dbReference>
<dbReference type="PROSITE" id="PS01296">
    <property type="entry name" value="RSMI"/>
    <property type="match status" value="1"/>
</dbReference>
<comment type="catalytic activity">
    <reaction evidence="6">
        <text>cytidine(1402) in 16S rRNA + S-adenosyl-L-methionine = 2'-O-methylcytidine(1402) in 16S rRNA + S-adenosyl-L-homocysteine + H(+)</text>
        <dbReference type="Rhea" id="RHEA:42924"/>
        <dbReference type="Rhea" id="RHEA-COMP:10285"/>
        <dbReference type="Rhea" id="RHEA-COMP:10286"/>
        <dbReference type="ChEBI" id="CHEBI:15378"/>
        <dbReference type="ChEBI" id="CHEBI:57856"/>
        <dbReference type="ChEBI" id="CHEBI:59789"/>
        <dbReference type="ChEBI" id="CHEBI:74495"/>
        <dbReference type="ChEBI" id="CHEBI:82748"/>
        <dbReference type="EC" id="2.1.1.198"/>
    </reaction>
</comment>
<protein>
    <recommendedName>
        <fullName evidence="6">Ribosomal RNA small subunit methyltransferase I</fullName>
        <ecNumber evidence="6">2.1.1.198</ecNumber>
    </recommendedName>
    <alternativeName>
        <fullName evidence="6">16S rRNA 2'-O-ribose C1402 methyltransferase</fullName>
    </alternativeName>
    <alternativeName>
        <fullName evidence="6">rRNA (cytidine-2'-O-)-methyltransferase RsmI</fullName>
    </alternativeName>
</protein>
<comment type="function">
    <text evidence="6">Catalyzes the 2'-O-methylation of the ribose of cytidine 1402 (C1402) in 16S rRNA.</text>
</comment>
<dbReference type="EMBL" id="DVOD01000005">
    <property type="protein sequence ID" value="HIU91575.1"/>
    <property type="molecule type" value="Genomic_DNA"/>
</dbReference>
<evidence type="ECO:0000256" key="4">
    <source>
        <dbReference type="ARBA" id="ARBA00022679"/>
    </source>
</evidence>
<dbReference type="InterPro" id="IPR035996">
    <property type="entry name" value="4pyrrol_Methylase_sf"/>
</dbReference>
<sequence length="276" mass="31135">MTNNKEPQVYIVATPIGNKADFTLRAIDTLKNADIIACEDTRTSANLLESCGITTKLVSYHKFNEKQRTTELLNLIEQGKKIALISDAGTPCISDPGRILVQELFKHKVKITSVPGASALTTFTSMIPRDTEEFAFTGFLPRVKNQQIKVFEKFVNTDLVFYESAQRLIETLENIKESRTENAMVAVGRELTKMFEEIKTGTVQEVIDYYKTNTLKGEIVCMLYAGQNADEEEYKIIENIKKLKSAAYTDKDISQILSTLYGYNKNKVYKLALALK</sequence>
<gene>
    <name evidence="6 8" type="primary">rsmI</name>
    <name evidence="8" type="ORF">IAD26_00425</name>
</gene>
<dbReference type="InterPro" id="IPR008189">
    <property type="entry name" value="rRNA_ssu_MeTfrase_I"/>
</dbReference>
<name>A0A9D1MY46_9CLOT</name>
<dbReference type="SUPFAM" id="SSF53790">
    <property type="entry name" value="Tetrapyrrole methylase"/>
    <property type="match status" value="1"/>
</dbReference>
<evidence type="ECO:0000256" key="1">
    <source>
        <dbReference type="ARBA" id="ARBA00022490"/>
    </source>
</evidence>
<dbReference type="CDD" id="cd11648">
    <property type="entry name" value="RsmI"/>
    <property type="match status" value="1"/>
</dbReference>
<evidence type="ECO:0000313" key="8">
    <source>
        <dbReference type="EMBL" id="HIU91575.1"/>
    </source>
</evidence>
<keyword evidence="1 6" id="KW-0963">Cytoplasm</keyword>
<feature type="domain" description="Tetrapyrrole methylase" evidence="7">
    <location>
        <begin position="9"/>
        <end position="206"/>
    </location>
</feature>
<dbReference type="NCBIfam" id="TIGR00096">
    <property type="entry name" value="16S rRNA (cytidine(1402)-2'-O)-methyltransferase"/>
    <property type="match status" value="1"/>
</dbReference>
<dbReference type="PANTHER" id="PTHR46111">
    <property type="entry name" value="RIBOSOMAL RNA SMALL SUBUNIT METHYLTRANSFERASE I"/>
    <property type="match status" value="1"/>
</dbReference>
<proteinExistence type="inferred from homology"/>
<comment type="similarity">
    <text evidence="6">Belongs to the methyltransferase superfamily. RsmI family.</text>
</comment>
<dbReference type="FunFam" id="3.40.1010.10:FF:000007">
    <property type="entry name" value="Ribosomal RNA small subunit methyltransferase I"/>
    <property type="match status" value="1"/>
</dbReference>
<keyword evidence="3 6" id="KW-0489">Methyltransferase</keyword>
<dbReference type="Gene3D" id="3.30.950.10">
    <property type="entry name" value="Methyltransferase, Cobalt-precorrin-4 Transmethylase, Domain 2"/>
    <property type="match status" value="1"/>
</dbReference>
<comment type="subcellular location">
    <subcellularLocation>
        <location evidence="6">Cytoplasm</location>
    </subcellularLocation>
</comment>
<evidence type="ECO:0000256" key="5">
    <source>
        <dbReference type="ARBA" id="ARBA00022691"/>
    </source>
</evidence>
<dbReference type="AlphaFoldDB" id="A0A9D1MY46"/>
<dbReference type="HAMAP" id="MF_01877">
    <property type="entry name" value="16SrRNA_methyltr_I"/>
    <property type="match status" value="1"/>
</dbReference>
<keyword evidence="2 6" id="KW-0698">rRNA processing</keyword>
<dbReference type="InterPro" id="IPR018063">
    <property type="entry name" value="SAM_MeTrfase_RsmI_CS"/>
</dbReference>
<dbReference type="Pfam" id="PF00590">
    <property type="entry name" value="TP_methylase"/>
    <property type="match status" value="1"/>
</dbReference>
<accession>A0A9D1MY46</accession>
<dbReference type="Gene3D" id="3.40.1010.10">
    <property type="entry name" value="Cobalt-precorrin-4 Transmethylase, Domain 1"/>
    <property type="match status" value="1"/>
</dbReference>
<evidence type="ECO:0000313" key="9">
    <source>
        <dbReference type="Proteomes" id="UP000886748"/>
    </source>
</evidence>
<keyword evidence="5 6" id="KW-0949">S-adenosyl-L-methionine</keyword>
<reference evidence="8" key="1">
    <citation type="submission" date="2020-10" db="EMBL/GenBank/DDBJ databases">
        <authorList>
            <person name="Gilroy R."/>
        </authorList>
    </citation>
    <scope>NUCLEOTIDE SEQUENCE</scope>
    <source>
        <strain evidence="8">CHK154-7741</strain>
    </source>
</reference>
<dbReference type="InterPro" id="IPR014777">
    <property type="entry name" value="4pyrrole_Mease_sub1"/>
</dbReference>
<dbReference type="GO" id="GO:0005737">
    <property type="term" value="C:cytoplasm"/>
    <property type="evidence" value="ECO:0007669"/>
    <property type="project" value="UniProtKB-SubCell"/>
</dbReference>
<keyword evidence="4 6" id="KW-0808">Transferase</keyword>
<dbReference type="GO" id="GO:0070677">
    <property type="term" value="F:rRNA (cytosine-2'-O-)-methyltransferase activity"/>
    <property type="evidence" value="ECO:0007669"/>
    <property type="project" value="UniProtKB-UniRule"/>
</dbReference>
<dbReference type="EC" id="2.1.1.198" evidence="6"/>
<dbReference type="PANTHER" id="PTHR46111:SF1">
    <property type="entry name" value="RIBOSOMAL RNA SMALL SUBUNIT METHYLTRANSFERASE I"/>
    <property type="match status" value="1"/>
</dbReference>
<dbReference type="PIRSF" id="PIRSF005917">
    <property type="entry name" value="MTase_YraL"/>
    <property type="match status" value="1"/>
</dbReference>
<dbReference type="InterPro" id="IPR000878">
    <property type="entry name" value="4pyrrol_Mease"/>
</dbReference>
<reference evidence="8" key="2">
    <citation type="journal article" date="2021" name="PeerJ">
        <title>Extensive microbial diversity within the chicken gut microbiome revealed by metagenomics and culture.</title>
        <authorList>
            <person name="Gilroy R."/>
            <person name="Ravi A."/>
            <person name="Getino M."/>
            <person name="Pursley I."/>
            <person name="Horton D.L."/>
            <person name="Alikhan N.F."/>
            <person name="Baker D."/>
            <person name="Gharbi K."/>
            <person name="Hall N."/>
            <person name="Watson M."/>
            <person name="Adriaenssens E.M."/>
            <person name="Foster-Nyarko E."/>
            <person name="Jarju S."/>
            <person name="Secka A."/>
            <person name="Antonio M."/>
            <person name="Oren A."/>
            <person name="Chaudhuri R.R."/>
            <person name="La Ragione R."/>
            <person name="Hildebrand F."/>
            <person name="Pallen M.J."/>
        </authorList>
    </citation>
    <scope>NUCLEOTIDE SEQUENCE</scope>
    <source>
        <strain evidence="8">CHK154-7741</strain>
    </source>
</reference>
<evidence type="ECO:0000256" key="6">
    <source>
        <dbReference type="HAMAP-Rule" id="MF_01877"/>
    </source>
</evidence>